<keyword evidence="2" id="KW-1185">Reference proteome</keyword>
<dbReference type="RefSeq" id="YP_009099252.1">
    <property type="nucleotide sequence ID" value="NC_025423.1"/>
</dbReference>
<dbReference type="OrthoDB" id="15546at10239"/>
<dbReference type="SUPFAM" id="SSF52980">
    <property type="entry name" value="Restriction endonuclease-like"/>
    <property type="match status" value="1"/>
</dbReference>
<protein>
    <submittedName>
        <fullName evidence="1">Uncharacterized protein</fullName>
    </submittedName>
</protein>
<name>A0A068EMK6_9CAUD</name>
<dbReference type="GeneID" id="22277151"/>
<dbReference type="EMBL" id="KF554508">
    <property type="protein sequence ID" value="AID50643.1"/>
    <property type="molecule type" value="Genomic_DNA"/>
</dbReference>
<accession>A0A068EMK6</accession>
<evidence type="ECO:0000313" key="2">
    <source>
        <dbReference type="Proteomes" id="UP000027382"/>
    </source>
</evidence>
<organism evidence="1 2">
    <name type="scientific">Bacillus phage CP-51</name>
    <dbReference type="NCBI Taxonomy" id="1391188"/>
    <lineage>
        <taxon>Viruses</taxon>
        <taxon>Duplodnaviria</taxon>
        <taxon>Heunggongvirae</taxon>
        <taxon>Uroviricota</taxon>
        <taxon>Caudoviricetes</taxon>
        <taxon>Herelleviridae</taxon>
        <taxon>Spounavirinae</taxon>
        <taxon>Siminovitchvirus</taxon>
        <taxon>Siminovitchvirus CP51</taxon>
    </lineage>
</organism>
<evidence type="ECO:0000313" key="1">
    <source>
        <dbReference type="EMBL" id="AID50643.1"/>
    </source>
</evidence>
<reference evidence="1" key="1">
    <citation type="journal article" date="2014" name="Virology">
        <title>The odd one out: Bacillus ACT bacteriophage CP-51 exhibits unusual properties compared to related Spounavirinae W.Ph. and Bastille.</title>
        <authorList>
            <person name="Klumpp J."/>
            <person name="Schmuki M."/>
            <person name="Sozhamannan S."/>
            <person name="Beyer W."/>
            <person name="Fouts D.E."/>
            <person name="Bernbach V."/>
            <person name="Calendar R."/>
            <person name="Loessner M.J."/>
        </authorList>
    </citation>
    <scope>NUCLEOTIDE SEQUENCE [LARGE SCALE GENOMIC DNA]</scope>
</reference>
<dbReference type="InterPro" id="IPR011335">
    <property type="entry name" value="Restrct_endonuc-II-like"/>
</dbReference>
<dbReference type="KEGG" id="vg:22277151"/>
<proteinExistence type="predicted"/>
<dbReference type="Proteomes" id="UP000027382">
    <property type="component" value="Segment"/>
</dbReference>
<sequence length="219" mass="25427">MKENEMYKYVKELLEGIGYEVYAEVEVNSWGGSGRADVIGYNKPAVAIVEMKTSLSMELIEQAYKWKRFGHYIYIAIPRRKKAIPTFVWNLLSGMGIGIIEVSDRGWRKADIILKAKFNRPYKNTKWDDVLKPEHQTWLEGGSSGGGYVTNYKLTIDRVKKYLKLKGGWVSMNEILDHCETHYSNPKNSLAKALREFESNWCETKLINRRVHFKHKEGK</sequence>